<comment type="pathway">
    <text evidence="1">Amino-acid degradation; L-alanine degradation via dehydrogenase pathway; NH(3) and pyruvate from L-alanine: step 1/1.</text>
</comment>
<dbReference type="GO" id="GO:0042853">
    <property type="term" value="P:L-alanine catabolic process"/>
    <property type="evidence" value="ECO:0007669"/>
    <property type="project" value="InterPro"/>
</dbReference>
<dbReference type="Pfam" id="PF01262">
    <property type="entry name" value="AlaDh_PNT_C"/>
    <property type="match status" value="1"/>
</dbReference>
<dbReference type="SMART" id="SM01002">
    <property type="entry name" value="AlaDh_PNT_C"/>
    <property type="match status" value="1"/>
</dbReference>
<dbReference type="GO" id="GO:0005886">
    <property type="term" value="C:plasma membrane"/>
    <property type="evidence" value="ECO:0007669"/>
    <property type="project" value="TreeGrafter"/>
</dbReference>
<reference evidence="13 14" key="1">
    <citation type="submission" date="2016-12" db="EMBL/GenBank/DDBJ databases">
        <title>Isolation and genomic insights into novel planktonic Zetaproteobacteria from stratified waters of the Chesapeake Bay.</title>
        <authorList>
            <person name="McAllister S.M."/>
            <person name="Kato S."/>
            <person name="Chan C.S."/>
            <person name="Chiu B.K."/>
            <person name="Field E.K."/>
        </authorList>
    </citation>
    <scope>NUCLEOTIDE SEQUENCE [LARGE SCALE GENOMIC DNA]</scope>
    <source>
        <strain evidence="13 14">CP-5</strain>
    </source>
</reference>
<dbReference type="PANTHER" id="PTHR42795:SF1">
    <property type="entry name" value="ALANINE DEHYDROGENASE"/>
    <property type="match status" value="1"/>
</dbReference>
<dbReference type="PIRSF" id="PIRSF000183">
    <property type="entry name" value="Alanine_dh"/>
    <property type="match status" value="1"/>
</dbReference>
<dbReference type="InterPro" id="IPR007886">
    <property type="entry name" value="AlaDH/PNT_N"/>
</dbReference>
<dbReference type="InterPro" id="IPR036291">
    <property type="entry name" value="NAD(P)-bd_dom_sf"/>
</dbReference>
<dbReference type="Proteomes" id="UP000231701">
    <property type="component" value="Chromosome"/>
</dbReference>
<dbReference type="AlphaFoldDB" id="A0A2K8KY33"/>
<keyword evidence="4 7" id="KW-0520">NAD</keyword>
<dbReference type="EMBL" id="CP018799">
    <property type="protein sequence ID" value="ATX79867.1"/>
    <property type="molecule type" value="Genomic_DNA"/>
</dbReference>
<dbReference type="InterPro" id="IPR008141">
    <property type="entry name" value="Ala_DH"/>
</dbReference>
<dbReference type="SUPFAM" id="SSF52283">
    <property type="entry name" value="Formate/glycerate dehydrogenase catalytic domain-like"/>
    <property type="match status" value="1"/>
</dbReference>
<dbReference type="OrthoDB" id="5288847at2"/>
<evidence type="ECO:0000313" key="13">
    <source>
        <dbReference type="EMBL" id="ATX79867.1"/>
    </source>
</evidence>
<dbReference type="SUPFAM" id="SSF51735">
    <property type="entry name" value="NAD(P)-binding Rossmann-fold domains"/>
    <property type="match status" value="1"/>
</dbReference>
<dbReference type="FunFam" id="3.40.50.720:FF:000433">
    <property type="entry name" value="Alanine dehydrogenase 1"/>
    <property type="match status" value="1"/>
</dbReference>
<comment type="similarity">
    <text evidence="2 7">Belongs to the AlaDH/PNT family.</text>
</comment>
<evidence type="ECO:0000256" key="6">
    <source>
        <dbReference type="ARBA" id="ARBA00056662"/>
    </source>
</evidence>
<feature type="active site" description="Proton donor/acceptor" evidence="8">
    <location>
        <position position="95"/>
    </location>
</feature>
<comment type="function">
    <text evidence="6">May play a role in cell wall synthesis as L-alanine is an important constituent of the peptidoglycan layer.</text>
</comment>
<dbReference type="NCBIfam" id="TIGR00518">
    <property type="entry name" value="alaDH"/>
    <property type="match status" value="1"/>
</dbReference>
<feature type="binding site" evidence="10">
    <location>
        <position position="282"/>
    </location>
    <ligand>
        <name>NAD(+)</name>
        <dbReference type="ChEBI" id="CHEBI:57540"/>
    </ligand>
</feature>
<dbReference type="GO" id="GO:0000166">
    <property type="term" value="F:nucleotide binding"/>
    <property type="evidence" value="ECO:0007669"/>
    <property type="project" value="UniProtKB-KW"/>
</dbReference>
<dbReference type="InterPro" id="IPR007698">
    <property type="entry name" value="AlaDH/PNT_NAD(H)-bd"/>
</dbReference>
<feature type="active site" description="Proton donor/acceptor" evidence="8">
    <location>
        <position position="273"/>
    </location>
</feature>
<keyword evidence="14" id="KW-1185">Reference proteome</keyword>
<evidence type="ECO:0000256" key="1">
    <source>
        <dbReference type="ARBA" id="ARBA00005206"/>
    </source>
</evidence>
<evidence type="ECO:0000256" key="5">
    <source>
        <dbReference type="ARBA" id="ARBA00049277"/>
    </source>
</evidence>
<evidence type="ECO:0000256" key="3">
    <source>
        <dbReference type="ARBA" id="ARBA00023002"/>
    </source>
</evidence>
<evidence type="ECO:0000313" key="14">
    <source>
        <dbReference type="Proteomes" id="UP000231701"/>
    </source>
</evidence>
<protein>
    <recommendedName>
        <fullName evidence="7">Alanine dehydrogenase</fullName>
        <ecNumber evidence="7">1.4.1.1</ecNumber>
    </recommendedName>
</protein>
<dbReference type="CDD" id="cd05305">
    <property type="entry name" value="L-AlaDH"/>
    <property type="match status" value="1"/>
</dbReference>
<sequence length="367" mass="38912">MRIGVPKEIKNREHRVAITPEGVMALSAAGHEVVVESSAGIDSSFSDQAYLAAGASVVDSAGEVWGCELIVKVKEPLQSEFQHFRPDMTLFTFLHLAAVPELARALMASGVCAIGYETVQLESGKLPLLAPMSQVAGKVAAQLGVQYLQKENGTIFQGVGRLPGGMGSLPAARVVILGAGNVGINAAETVACLGAEVLLFEANDERIHKLQQTTHKNIQVIHYTHENLQQILPLCDLLIGAALIPGKHAPVLLKRSDVALMKQGSVFMDVAIDQGGMSETSRPTSYEDPVYVEEGVLHCCLPNLPAAVPQTSTAALTHATLPYVRLIADLGIEEAAGADRALNLGINIRNGKIIHQGVKAALSLFND</sequence>
<feature type="binding site" evidence="10">
    <location>
        <position position="133"/>
    </location>
    <ligand>
        <name>NAD(+)</name>
        <dbReference type="ChEBI" id="CHEBI:57540"/>
    </ligand>
</feature>
<evidence type="ECO:0000259" key="11">
    <source>
        <dbReference type="SMART" id="SM01002"/>
    </source>
</evidence>
<evidence type="ECO:0000259" key="12">
    <source>
        <dbReference type="SMART" id="SM01003"/>
    </source>
</evidence>
<keyword evidence="10" id="KW-0547">Nucleotide-binding</keyword>
<feature type="binding site" evidence="10">
    <location>
        <begin position="270"/>
        <end position="273"/>
    </location>
    <ligand>
        <name>NAD(+)</name>
        <dbReference type="ChEBI" id="CHEBI:57540"/>
    </ligand>
</feature>
<feature type="domain" description="Alanine dehydrogenase/pyridine nucleotide transhydrogenase NAD(H)-binding" evidence="11">
    <location>
        <begin position="159"/>
        <end position="300"/>
    </location>
</feature>
<evidence type="ECO:0000256" key="10">
    <source>
        <dbReference type="PIRSR" id="PIRSR000183-3"/>
    </source>
</evidence>
<feature type="binding site" evidence="9">
    <location>
        <position position="15"/>
    </location>
    <ligand>
        <name>substrate</name>
    </ligand>
</feature>
<evidence type="ECO:0000256" key="7">
    <source>
        <dbReference type="PIRNR" id="PIRNR000183"/>
    </source>
</evidence>
<comment type="catalytic activity">
    <reaction evidence="5 7">
        <text>L-alanine + NAD(+) + H2O = pyruvate + NH4(+) + NADH + H(+)</text>
        <dbReference type="Rhea" id="RHEA:18405"/>
        <dbReference type="ChEBI" id="CHEBI:15361"/>
        <dbReference type="ChEBI" id="CHEBI:15377"/>
        <dbReference type="ChEBI" id="CHEBI:15378"/>
        <dbReference type="ChEBI" id="CHEBI:28938"/>
        <dbReference type="ChEBI" id="CHEBI:57540"/>
        <dbReference type="ChEBI" id="CHEBI:57945"/>
        <dbReference type="ChEBI" id="CHEBI:57972"/>
        <dbReference type="EC" id="1.4.1.1"/>
    </reaction>
</comment>
<dbReference type="PANTHER" id="PTHR42795">
    <property type="entry name" value="ALANINE DEHYDROGENASE"/>
    <property type="match status" value="1"/>
</dbReference>
<feature type="binding site" evidence="9">
    <location>
        <position position="74"/>
    </location>
    <ligand>
        <name>substrate</name>
    </ligand>
</feature>
<dbReference type="EC" id="1.4.1.1" evidence="7"/>
<evidence type="ECO:0000256" key="9">
    <source>
        <dbReference type="PIRSR" id="PIRSR000183-2"/>
    </source>
</evidence>
<evidence type="ECO:0000256" key="8">
    <source>
        <dbReference type="PIRSR" id="PIRSR000183-1"/>
    </source>
</evidence>
<feature type="binding site" evidence="10">
    <location>
        <position position="206"/>
    </location>
    <ligand>
        <name>NAD(+)</name>
        <dbReference type="ChEBI" id="CHEBI:57540"/>
    </ligand>
</feature>
<evidence type="ECO:0000256" key="2">
    <source>
        <dbReference type="ARBA" id="ARBA00005689"/>
    </source>
</evidence>
<gene>
    <name evidence="13" type="ORF">Ga0123461_1453</name>
</gene>
<organism evidence="13 14">
    <name type="scientific">Mariprofundus aestuarium</name>
    <dbReference type="NCBI Taxonomy" id="1921086"/>
    <lineage>
        <taxon>Bacteria</taxon>
        <taxon>Pseudomonadati</taxon>
        <taxon>Pseudomonadota</taxon>
        <taxon>Candidatius Mariprofundia</taxon>
        <taxon>Mariprofundales</taxon>
        <taxon>Mariprofundaceae</taxon>
        <taxon>Mariprofundus</taxon>
    </lineage>
</organism>
<proteinExistence type="inferred from homology"/>
<dbReference type="GO" id="GO:0000286">
    <property type="term" value="F:alanine dehydrogenase activity"/>
    <property type="evidence" value="ECO:0007669"/>
    <property type="project" value="UniProtKB-UniRule"/>
</dbReference>
<dbReference type="SMART" id="SM01003">
    <property type="entry name" value="AlaDh_PNT_N"/>
    <property type="match status" value="1"/>
</dbReference>
<evidence type="ECO:0000256" key="4">
    <source>
        <dbReference type="ARBA" id="ARBA00023027"/>
    </source>
</evidence>
<dbReference type="Gene3D" id="3.40.50.720">
    <property type="entry name" value="NAD(P)-binding Rossmann-like Domain"/>
    <property type="match status" value="2"/>
</dbReference>
<dbReference type="RefSeq" id="WP_100277707.1">
    <property type="nucleotide sequence ID" value="NZ_CP018799.1"/>
</dbReference>
<keyword evidence="3 7" id="KW-0560">Oxidoreductase</keyword>
<name>A0A2K8KY33_MARES</name>
<dbReference type="Pfam" id="PF05222">
    <property type="entry name" value="AlaDh_PNT_N"/>
    <property type="match status" value="1"/>
</dbReference>
<accession>A0A2K8KY33</accession>
<dbReference type="KEGG" id="maes:Ga0123461_1453"/>
<feature type="domain" description="Alanine dehydrogenase/pyridine nucleotide transhydrogenase N-terminal" evidence="12">
    <location>
        <begin position="4"/>
        <end position="136"/>
    </location>
</feature>